<name>A0A927PDB6_9MICO</name>
<dbReference type="Proteomes" id="UP000610846">
    <property type="component" value="Unassembled WGS sequence"/>
</dbReference>
<reference evidence="1" key="2">
    <citation type="submission" date="2020-09" db="EMBL/GenBank/DDBJ databases">
        <authorList>
            <person name="Yu Y."/>
        </authorList>
    </citation>
    <scope>NUCLEOTIDE SEQUENCE</scope>
    <source>
        <strain evidence="1">KCTC 49039</strain>
    </source>
</reference>
<reference evidence="1" key="1">
    <citation type="journal article" date="2018" name="Curr. Microbiol.">
        <title>Cellulosimicrobium arenosum sp. nov., Isolated from Marine Sediment Sand.</title>
        <authorList>
            <person name="Oh M."/>
            <person name="Kim J.H."/>
            <person name="Yoon J.H."/>
            <person name="Schumann P."/>
            <person name="Kim W."/>
        </authorList>
    </citation>
    <scope>NUCLEOTIDE SEQUENCE</scope>
    <source>
        <strain evidence="1">KCTC 49039</strain>
    </source>
</reference>
<proteinExistence type="predicted"/>
<comment type="caution">
    <text evidence="1">The sequence shown here is derived from an EMBL/GenBank/DDBJ whole genome shotgun (WGS) entry which is preliminary data.</text>
</comment>
<keyword evidence="2" id="KW-1185">Reference proteome</keyword>
<dbReference type="AlphaFoldDB" id="A0A927PDB6"/>
<sequence>MTTSTPLPMCRAATPFAVIDARSHLSTCAGDTTSVAADLRALDVAWAGPAAQAYGDAITDACSLLDVVPPAVEDALRLLDAFSVQAEEDATAQALAQAATGLGS</sequence>
<gene>
    <name evidence="1" type="ORF">IF651_11430</name>
</gene>
<evidence type="ECO:0000313" key="1">
    <source>
        <dbReference type="EMBL" id="MBD8079668.1"/>
    </source>
</evidence>
<accession>A0A927PDB6</accession>
<evidence type="ECO:0000313" key="2">
    <source>
        <dbReference type="Proteomes" id="UP000610846"/>
    </source>
</evidence>
<organism evidence="1 2">
    <name type="scientific">Cellulosimicrobium arenosum</name>
    <dbReference type="NCBI Taxonomy" id="2708133"/>
    <lineage>
        <taxon>Bacteria</taxon>
        <taxon>Bacillati</taxon>
        <taxon>Actinomycetota</taxon>
        <taxon>Actinomycetes</taxon>
        <taxon>Micrococcales</taxon>
        <taxon>Promicromonosporaceae</taxon>
        <taxon>Cellulosimicrobium</taxon>
    </lineage>
</organism>
<dbReference type="EMBL" id="JACYHB010000008">
    <property type="protein sequence ID" value="MBD8079668.1"/>
    <property type="molecule type" value="Genomic_DNA"/>
</dbReference>
<protein>
    <submittedName>
        <fullName evidence="1">Uncharacterized protein</fullName>
    </submittedName>
</protein>
<dbReference type="RefSeq" id="WP_191829241.1">
    <property type="nucleotide sequence ID" value="NZ_JACYHB010000008.1"/>
</dbReference>